<evidence type="ECO:0000313" key="1">
    <source>
        <dbReference type="EMBL" id="ALE03044.1"/>
    </source>
</evidence>
<protein>
    <submittedName>
        <fullName evidence="1">Uncharacterized protein</fullName>
    </submittedName>
</protein>
<name>A0A0M4LFL5_9HYPH</name>
<reference evidence="1 2" key="1">
    <citation type="journal article" date="2015" name="Genome Announc.">
        <title>Complete Genome Sequence of Bartonella ancashensis Strain 20.00, Isolated from the Blood of a Patient with Verruga Peruana.</title>
        <authorList>
            <person name="Hang J."/>
            <person name="Mullins K.E."/>
            <person name="Clifford R.J."/>
            <person name="Onmus-Leone F."/>
            <person name="Yang Y."/>
            <person name="Jiang J."/>
            <person name="Leguia M."/>
            <person name="Kasper M.R."/>
            <person name="Maguina C."/>
            <person name="Lesho E.P."/>
            <person name="Jarman R.G."/>
            <person name="Richards A.L."/>
            <person name="Blazes D."/>
        </authorList>
    </citation>
    <scope>NUCLEOTIDE SEQUENCE [LARGE SCALE GENOMIC DNA]</scope>
    <source>
        <strain evidence="1 2">20.00</strain>
    </source>
</reference>
<dbReference type="PATRIC" id="fig|1318743.3.peg.240"/>
<dbReference type="AlphaFoldDB" id="A0A0M4LFL5"/>
<organism evidence="1 2">
    <name type="scientific">Bartonella ancashensis</name>
    <dbReference type="NCBI Taxonomy" id="1318743"/>
    <lineage>
        <taxon>Bacteria</taxon>
        <taxon>Pseudomonadati</taxon>
        <taxon>Pseudomonadota</taxon>
        <taxon>Alphaproteobacteria</taxon>
        <taxon>Hyphomicrobiales</taxon>
        <taxon>Bartonellaceae</taxon>
        <taxon>Bartonella</taxon>
    </lineage>
</organism>
<dbReference type="Proteomes" id="UP000057213">
    <property type="component" value="Chromosome"/>
</dbReference>
<dbReference type="KEGG" id="banc:PU02_0230"/>
<evidence type="ECO:0000313" key="2">
    <source>
        <dbReference type="Proteomes" id="UP000057213"/>
    </source>
</evidence>
<accession>A0A0M4LFL5</accession>
<dbReference type="EMBL" id="CP010401">
    <property type="protein sequence ID" value="ALE03044.1"/>
    <property type="molecule type" value="Genomic_DNA"/>
</dbReference>
<sequence length="40" mass="4962">MKIYLWESLKETCLSMFYIWGENKDNDYHKIVDKNNFQLC</sequence>
<proteinExistence type="predicted"/>
<gene>
    <name evidence="1" type="ORF">PU02_0230</name>
</gene>
<keyword evidence="2" id="KW-1185">Reference proteome</keyword>